<evidence type="ECO:0000313" key="2">
    <source>
        <dbReference type="EMBL" id="KAG9327541.1"/>
    </source>
</evidence>
<dbReference type="Proteomes" id="UP000717515">
    <property type="component" value="Unassembled WGS sequence"/>
</dbReference>
<sequence>MSCLQTPIGHRLGGFQGSQAESKSLNAPLGFSLHQTMAQTSLASPHHHSTISSPPPSPSLPPQPPSNNEQDLAFQRLTGQVVHARKCYKRLFFIDLRINVQDKLTVLFRSDDHREHLPQSLTDLELVSCWKRIKRGDRITLQVFAASEEESAKRDHAVYQATDFSVLESWPGDNPFPSEPALGLKEPMDPPSSSGPKPSSTPSTRASLKSSDDQEQPGADSWREYCKFWINSQKCLKKDCRMRHPTGQEYAEVQQMWVKERTQARRERSKMQDDPHSISSKVPHSQRAYIFCRWLVDKYGKEYLSSGSGVLDVAGGKGEISLFLTHMFGIRSTVVEPNVRRDKPYQRRSLMDVIQKQLDIEAGGDGNFYRKYAPVSPNLQDENVDSLDRGSVTRAEREQTDIDLKERRRVKKQKMAQFVVPRLCSLLDDQFVVKHPGVLEQASIIIGMHPDQATEPIVTMALQHHKPFAVVPCCVFAHENPQRRLMGGGEVNTTLDFIQYLIEKRVPSAQSPLTSQSTDIHKEFLPFDGMNIVVFRNHLSKPCEA</sequence>
<feature type="compositionally biased region" description="Low complexity" evidence="1">
    <location>
        <begin position="191"/>
        <end position="203"/>
    </location>
</feature>
<protein>
    <recommendedName>
        <fullName evidence="4">C3H1-type domain-containing protein</fullName>
    </recommendedName>
</protein>
<name>A0A9P8IEV8_MORAP</name>
<evidence type="ECO:0008006" key="4">
    <source>
        <dbReference type="Google" id="ProtNLM"/>
    </source>
</evidence>
<accession>A0A9P8IEV8</accession>
<evidence type="ECO:0000313" key="3">
    <source>
        <dbReference type="Proteomes" id="UP000717515"/>
    </source>
</evidence>
<gene>
    <name evidence="2" type="ORF">KVV02_003786</name>
</gene>
<feature type="region of interest" description="Disordered" evidence="1">
    <location>
        <begin position="170"/>
        <end position="219"/>
    </location>
</feature>
<reference evidence="2" key="1">
    <citation type="submission" date="2021-07" db="EMBL/GenBank/DDBJ databases">
        <title>Draft genome of Mortierella alpina, strain LL118, isolated from an aspen leaf litter sample.</title>
        <authorList>
            <person name="Yang S."/>
            <person name="Vinatzer B.A."/>
        </authorList>
    </citation>
    <scope>NUCLEOTIDE SEQUENCE</scope>
    <source>
        <strain evidence="2">LL118</strain>
    </source>
</reference>
<feature type="region of interest" description="Disordered" evidence="1">
    <location>
        <begin position="40"/>
        <end position="70"/>
    </location>
</feature>
<proteinExistence type="predicted"/>
<organism evidence="2 3">
    <name type="scientific">Mortierella alpina</name>
    <name type="common">Oleaginous fungus</name>
    <name type="synonym">Mortierella renispora</name>
    <dbReference type="NCBI Taxonomy" id="64518"/>
    <lineage>
        <taxon>Eukaryota</taxon>
        <taxon>Fungi</taxon>
        <taxon>Fungi incertae sedis</taxon>
        <taxon>Mucoromycota</taxon>
        <taxon>Mortierellomycotina</taxon>
        <taxon>Mortierellomycetes</taxon>
        <taxon>Mortierellales</taxon>
        <taxon>Mortierellaceae</taxon>
        <taxon>Mortierella</taxon>
    </lineage>
</organism>
<feature type="compositionally biased region" description="Pro residues" evidence="1">
    <location>
        <begin position="53"/>
        <end position="65"/>
    </location>
</feature>
<comment type="caution">
    <text evidence="2">The sequence shown here is derived from an EMBL/GenBank/DDBJ whole genome shotgun (WGS) entry which is preliminary data.</text>
</comment>
<dbReference type="AlphaFoldDB" id="A0A9P8IEV8"/>
<dbReference type="PANTHER" id="PTHR36971:SF3">
    <property type="entry name" value="C3H1-TYPE DOMAIN-CONTAINING PROTEIN"/>
    <property type="match status" value="1"/>
</dbReference>
<evidence type="ECO:0000256" key="1">
    <source>
        <dbReference type="SAM" id="MobiDB-lite"/>
    </source>
</evidence>
<dbReference type="EMBL" id="JAIFTL010000003">
    <property type="protein sequence ID" value="KAG9327541.1"/>
    <property type="molecule type" value="Genomic_DNA"/>
</dbReference>
<dbReference type="PANTHER" id="PTHR36971">
    <property type="entry name" value="UNNAMED PRODUCT"/>
    <property type="match status" value="1"/>
</dbReference>